<keyword evidence="7" id="KW-1185">Reference proteome</keyword>
<dbReference type="SUPFAM" id="SSF46689">
    <property type="entry name" value="Homeodomain-like"/>
    <property type="match status" value="1"/>
</dbReference>
<dbReference type="OrthoDB" id="9795011at2"/>
<evidence type="ECO:0000256" key="2">
    <source>
        <dbReference type="ARBA" id="ARBA00023125"/>
    </source>
</evidence>
<dbReference type="RefSeq" id="WP_132122837.1">
    <property type="nucleotide sequence ID" value="NZ_SLWS01000008.1"/>
</dbReference>
<dbReference type="SUPFAM" id="SSF48498">
    <property type="entry name" value="Tetracyclin repressor-like, C-terminal domain"/>
    <property type="match status" value="1"/>
</dbReference>
<dbReference type="InterPro" id="IPR036271">
    <property type="entry name" value="Tet_transcr_reg_TetR-rel_C_sf"/>
</dbReference>
<dbReference type="PRINTS" id="PR00455">
    <property type="entry name" value="HTHTETR"/>
</dbReference>
<evidence type="ECO:0000259" key="5">
    <source>
        <dbReference type="PROSITE" id="PS50977"/>
    </source>
</evidence>
<dbReference type="Pfam" id="PF21597">
    <property type="entry name" value="TetR_C_43"/>
    <property type="match status" value="1"/>
</dbReference>
<proteinExistence type="predicted"/>
<evidence type="ECO:0000256" key="4">
    <source>
        <dbReference type="PROSITE-ProRule" id="PRU00335"/>
    </source>
</evidence>
<dbReference type="Proteomes" id="UP000295680">
    <property type="component" value="Unassembled WGS sequence"/>
</dbReference>
<organism evidence="6 7">
    <name type="scientific">Actinocrispum wychmicini</name>
    <dbReference type="NCBI Taxonomy" id="1213861"/>
    <lineage>
        <taxon>Bacteria</taxon>
        <taxon>Bacillati</taxon>
        <taxon>Actinomycetota</taxon>
        <taxon>Actinomycetes</taxon>
        <taxon>Pseudonocardiales</taxon>
        <taxon>Pseudonocardiaceae</taxon>
        <taxon>Actinocrispum</taxon>
    </lineage>
</organism>
<dbReference type="GO" id="GO:0000976">
    <property type="term" value="F:transcription cis-regulatory region binding"/>
    <property type="evidence" value="ECO:0007669"/>
    <property type="project" value="TreeGrafter"/>
</dbReference>
<dbReference type="Gene3D" id="1.10.357.10">
    <property type="entry name" value="Tetracycline Repressor, domain 2"/>
    <property type="match status" value="1"/>
</dbReference>
<dbReference type="PANTHER" id="PTHR30055">
    <property type="entry name" value="HTH-TYPE TRANSCRIPTIONAL REGULATOR RUTR"/>
    <property type="match status" value="1"/>
</dbReference>
<evidence type="ECO:0000256" key="3">
    <source>
        <dbReference type="ARBA" id="ARBA00023163"/>
    </source>
</evidence>
<dbReference type="EMBL" id="SLWS01000008">
    <property type="protein sequence ID" value="TCO55076.1"/>
    <property type="molecule type" value="Genomic_DNA"/>
</dbReference>
<dbReference type="AlphaFoldDB" id="A0A4R2JDY9"/>
<dbReference type="Pfam" id="PF00440">
    <property type="entry name" value="TetR_N"/>
    <property type="match status" value="1"/>
</dbReference>
<dbReference type="GO" id="GO:0003700">
    <property type="term" value="F:DNA-binding transcription factor activity"/>
    <property type="evidence" value="ECO:0007669"/>
    <property type="project" value="TreeGrafter"/>
</dbReference>
<gene>
    <name evidence="6" type="ORF">EV192_108364</name>
</gene>
<comment type="caution">
    <text evidence="6">The sequence shown here is derived from an EMBL/GenBank/DDBJ whole genome shotgun (WGS) entry which is preliminary data.</text>
</comment>
<keyword evidence="3" id="KW-0804">Transcription</keyword>
<dbReference type="PANTHER" id="PTHR30055:SF234">
    <property type="entry name" value="HTH-TYPE TRANSCRIPTIONAL REGULATOR BETI"/>
    <property type="match status" value="1"/>
</dbReference>
<accession>A0A4R2JDY9</accession>
<evidence type="ECO:0000313" key="6">
    <source>
        <dbReference type="EMBL" id="TCO55076.1"/>
    </source>
</evidence>
<evidence type="ECO:0000256" key="1">
    <source>
        <dbReference type="ARBA" id="ARBA00023015"/>
    </source>
</evidence>
<name>A0A4R2JDY9_9PSEU</name>
<feature type="DNA-binding region" description="H-T-H motif" evidence="4">
    <location>
        <begin position="34"/>
        <end position="53"/>
    </location>
</feature>
<keyword evidence="2 4" id="KW-0238">DNA-binding</keyword>
<dbReference type="InterPro" id="IPR009057">
    <property type="entry name" value="Homeodomain-like_sf"/>
</dbReference>
<keyword evidence="1" id="KW-0805">Transcription regulation</keyword>
<dbReference type="InterPro" id="IPR001647">
    <property type="entry name" value="HTH_TetR"/>
</dbReference>
<sequence>MADTPVLRSDARRNYEQVLTAAQEVFVKEGIDASLREVARQAGVGIGTLYRHFPTREALLDALLRAGVDQLRQRADVLAREQTPDRALLTWLHEFVERSSSYRGVPASIAAALHNKKSDLYASCEAMRLSAAQLLARAQQAGAVRSDVTATEVFAMASGVALVADQMAGGKAIVDRLLALAMTGLARR</sequence>
<protein>
    <submittedName>
        <fullName evidence="6">TetR family transcriptional regulator</fullName>
    </submittedName>
</protein>
<dbReference type="PROSITE" id="PS50977">
    <property type="entry name" value="HTH_TETR_2"/>
    <property type="match status" value="1"/>
</dbReference>
<feature type="domain" description="HTH tetR-type" evidence="5">
    <location>
        <begin position="12"/>
        <end position="71"/>
    </location>
</feature>
<dbReference type="InterPro" id="IPR049445">
    <property type="entry name" value="TetR_SbtR-like_C"/>
</dbReference>
<dbReference type="InterPro" id="IPR050109">
    <property type="entry name" value="HTH-type_TetR-like_transc_reg"/>
</dbReference>
<evidence type="ECO:0000313" key="7">
    <source>
        <dbReference type="Proteomes" id="UP000295680"/>
    </source>
</evidence>
<reference evidence="6 7" key="1">
    <citation type="submission" date="2019-03" db="EMBL/GenBank/DDBJ databases">
        <title>Genomic Encyclopedia of Type Strains, Phase IV (KMG-IV): sequencing the most valuable type-strain genomes for metagenomic binning, comparative biology and taxonomic classification.</title>
        <authorList>
            <person name="Goeker M."/>
        </authorList>
    </citation>
    <scope>NUCLEOTIDE SEQUENCE [LARGE SCALE GENOMIC DNA]</scope>
    <source>
        <strain evidence="6 7">DSM 45934</strain>
    </source>
</reference>